<evidence type="ECO:0000256" key="3">
    <source>
        <dbReference type="ARBA" id="ARBA00011245"/>
    </source>
</evidence>
<comment type="subunit">
    <text evidence="3">Monomer.</text>
</comment>
<dbReference type="PANTHER" id="PTHR11306">
    <property type="entry name" value="NIEMANN PICK TYPE C2 PROTEIN NPC2-RELATED"/>
    <property type="match status" value="1"/>
</dbReference>
<dbReference type="FunFam" id="2.60.40.770:FF:000004">
    <property type="entry name" value="Phosphatidylglycerol/phosphatidylinositol transfer protein"/>
    <property type="match status" value="1"/>
</dbReference>
<comment type="caution">
    <text evidence="10">The sequence shown here is derived from an EMBL/GenBank/DDBJ whole genome shotgun (WGS) entry which is preliminary data.</text>
</comment>
<sequence>MHFTTFVLPLLVTSLASAKSLSLFGSGQQPLDAKLDVPGDNPLQFCQTTSDYILLIQKVDLAPNPPKSGQKLLIEAAGTFTEEVEEGAYINLSVKYGLITLIRMRADLCDQMKEVDETCPLSGAKVIKKEVDIPKEVPPGKYTVLADVYTKDDEQITCLQATVHFG</sequence>
<keyword evidence="5" id="KW-0813">Transport</keyword>
<dbReference type="CDD" id="cd00917">
    <property type="entry name" value="PG-PI_TP"/>
    <property type="match status" value="1"/>
</dbReference>
<dbReference type="InterPro" id="IPR033917">
    <property type="entry name" value="ML_PG-PI_TP"/>
</dbReference>
<dbReference type="SUPFAM" id="SSF81296">
    <property type="entry name" value="E set domains"/>
    <property type="match status" value="1"/>
</dbReference>
<evidence type="ECO:0000256" key="5">
    <source>
        <dbReference type="ARBA" id="ARBA00022448"/>
    </source>
</evidence>
<proteinExistence type="inferred from homology"/>
<dbReference type="InterPro" id="IPR039670">
    <property type="entry name" value="NPC2-like"/>
</dbReference>
<dbReference type="Gene3D" id="2.60.40.770">
    <property type="match status" value="1"/>
</dbReference>
<evidence type="ECO:0000256" key="2">
    <source>
        <dbReference type="ARBA" id="ARBA00006370"/>
    </source>
</evidence>
<name>A0AA43QLR7_9LECA</name>
<reference evidence="10" key="1">
    <citation type="journal article" date="2023" name="Genome Biol. Evol.">
        <title>First Whole Genome Sequence and Flow Cytometry Genome Size Data for the Lichen-Forming Fungus Ramalina farinacea (Ascomycota).</title>
        <authorList>
            <person name="Llewellyn T."/>
            <person name="Mian S."/>
            <person name="Hill R."/>
            <person name="Leitch I.J."/>
            <person name="Gaya E."/>
        </authorList>
    </citation>
    <scope>NUCLEOTIDE SEQUENCE</scope>
    <source>
        <strain evidence="10">LIQ254RAFAR</strain>
    </source>
</reference>
<accession>A0AA43QLR7</accession>
<feature type="signal peptide" evidence="8">
    <location>
        <begin position="1"/>
        <end position="18"/>
    </location>
</feature>
<evidence type="ECO:0000256" key="7">
    <source>
        <dbReference type="ARBA" id="ARBA00023055"/>
    </source>
</evidence>
<dbReference type="InterPro" id="IPR003172">
    <property type="entry name" value="ML_dom"/>
</dbReference>
<feature type="domain" description="MD-2-related lipid-recognition" evidence="9">
    <location>
        <begin position="43"/>
        <end position="163"/>
    </location>
</feature>
<evidence type="ECO:0000256" key="4">
    <source>
        <dbReference type="ARBA" id="ARBA00016056"/>
    </source>
</evidence>
<feature type="chain" id="PRO_5041354202" description="Phosphatidylglycerol/phosphatidylinositol transfer protein" evidence="8">
    <location>
        <begin position="19"/>
        <end position="166"/>
    </location>
</feature>
<keyword evidence="7" id="KW-0445">Lipid transport</keyword>
<dbReference type="SMART" id="SM00737">
    <property type="entry name" value="ML"/>
    <property type="match status" value="1"/>
</dbReference>
<dbReference type="EMBL" id="JAPUFD010000008">
    <property type="protein sequence ID" value="MDI1488787.1"/>
    <property type="molecule type" value="Genomic_DNA"/>
</dbReference>
<dbReference type="AlphaFoldDB" id="A0AA43QLR7"/>
<dbReference type="Pfam" id="PF02221">
    <property type="entry name" value="E1_DerP2_DerF2"/>
    <property type="match status" value="1"/>
</dbReference>
<keyword evidence="6 8" id="KW-0732">Signal</keyword>
<dbReference type="GO" id="GO:0032934">
    <property type="term" value="F:sterol binding"/>
    <property type="evidence" value="ECO:0007669"/>
    <property type="project" value="InterPro"/>
</dbReference>
<dbReference type="InterPro" id="IPR014756">
    <property type="entry name" value="Ig_E-set"/>
</dbReference>
<evidence type="ECO:0000259" key="9">
    <source>
        <dbReference type="SMART" id="SM00737"/>
    </source>
</evidence>
<dbReference type="Proteomes" id="UP001161017">
    <property type="component" value="Unassembled WGS sequence"/>
</dbReference>
<protein>
    <recommendedName>
        <fullName evidence="4">Phosphatidylglycerol/phosphatidylinositol transfer protein</fullName>
    </recommendedName>
</protein>
<dbReference type="PANTHER" id="PTHR11306:SF0">
    <property type="entry name" value="PHOSPHATIDYLGLYCEROL_PHOSPHATIDYLINOSITOL TRANSFER PROTEIN"/>
    <property type="match status" value="1"/>
</dbReference>
<evidence type="ECO:0000256" key="1">
    <source>
        <dbReference type="ARBA" id="ARBA00002053"/>
    </source>
</evidence>
<keyword evidence="11" id="KW-1185">Reference proteome</keyword>
<evidence type="ECO:0000256" key="6">
    <source>
        <dbReference type="ARBA" id="ARBA00022729"/>
    </source>
</evidence>
<evidence type="ECO:0000256" key="8">
    <source>
        <dbReference type="SAM" id="SignalP"/>
    </source>
</evidence>
<organism evidence="10 11">
    <name type="scientific">Ramalina farinacea</name>
    <dbReference type="NCBI Taxonomy" id="258253"/>
    <lineage>
        <taxon>Eukaryota</taxon>
        <taxon>Fungi</taxon>
        <taxon>Dikarya</taxon>
        <taxon>Ascomycota</taxon>
        <taxon>Pezizomycotina</taxon>
        <taxon>Lecanoromycetes</taxon>
        <taxon>OSLEUM clade</taxon>
        <taxon>Lecanoromycetidae</taxon>
        <taxon>Lecanorales</taxon>
        <taxon>Lecanorineae</taxon>
        <taxon>Ramalinaceae</taxon>
        <taxon>Ramalina</taxon>
    </lineage>
</organism>
<comment type="similarity">
    <text evidence="2">Belongs to the NPC2 family.</text>
</comment>
<comment type="function">
    <text evidence="1">Catalyzes the intermembrane transfer of phosphatidylglycerol and phosphatidylinositol.</text>
</comment>
<dbReference type="GO" id="GO:0032366">
    <property type="term" value="P:intracellular sterol transport"/>
    <property type="evidence" value="ECO:0007669"/>
    <property type="project" value="InterPro"/>
</dbReference>
<evidence type="ECO:0000313" key="10">
    <source>
        <dbReference type="EMBL" id="MDI1488787.1"/>
    </source>
</evidence>
<evidence type="ECO:0000313" key="11">
    <source>
        <dbReference type="Proteomes" id="UP001161017"/>
    </source>
</evidence>
<gene>
    <name evidence="10" type="primary">NPC2_2</name>
    <name evidence="10" type="ORF">OHK93_008063</name>
</gene>